<feature type="compositionally biased region" description="Basic and acidic residues" evidence="1">
    <location>
        <begin position="1"/>
        <end position="16"/>
    </location>
</feature>
<gene>
    <name evidence="3" type="ORF">V5F30_22875</name>
</gene>
<keyword evidence="2" id="KW-0472">Membrane</keyword>
<evidence type="ECO:0000256" key="2">
    <source>
        <dbReference type="SAM" id="Phobius"/>
    </source>
</evidence>
<evidence type="ECO:0008006" key="5">
    <source>
        <dbReference type="Google" id="ProtNLM"/>
    </source>
</evidence>
<dbReference type="Proteomes" id="UP001604043">
    <property type="component" value="Unassembled WGS sequence"/>
</dbReference>
<feature type="compositionally biased region" description="Pro residues" evidence="1">
    <location>
        <begin position="275"/>
        <end position="299"/>
    </location>
</feature>
<keyword evidence="2" id="KW-1133">Transmembrane helix</keyword>
<feature type="region of interest" description="Disordered" evidence="1">
    <location>
        <begin position="1"/>
        <end position="29"/>
    </location>
</feature>
<feature type="region of interest" description="Disordered" evidence="1">
    <location>
        <begin position="222"/>
        <end position="299"/>
    </location>
</feature>
<name>A0ABW6ZMJ9_9HYPH</name>
<feature type="transmembrane region" description="Helical" evidence="2">
    <location>
        <begin position="38"/>
        <end position="60"/>
    </location>
</feature>
<protein>
    <recommendedName>
        <fullName evidence="5">Lipopolysaccharide export system protein LptC</fullName>
    </recommendedName>
</protein>
<evidence type="ECO:0000313" key="4">
    <source>
        <dbReference type="Proteomes" id="UP001604043"/>
    </source>
</evidence>
<dbReference type="EMBL" id="JBAFUR010000008">
    <property type="protein sequence ID" value="MFG1255071.1"/>
    <property type="molecule type" value="Genomic_DNA"/>
</dbReference>
<keyword evidence="2" id="KW-0812">Transmembrane</keyword>
<comment type="caution">
    <text evidence="3">The sequence shown here is derived from an EMBL/GenBank/DDBJ whole genome shotgun (WGS) entry which is preliminary data.</text>
</comment>
<accession>A0ABW6ZMJ9</accession>
<dbReference type="RefSeq" id="WP_394010089.1">
    <property type="nucleotide sequence ID" value="NZ_JBAFUR010000008.1"/>
</dbReference>
<keyword evidence="4" id="KW-1185">Reference proteome</keyword>
<feature type="compositionally biased region" description="Low complexity" evidence="1">
    <location>
        <begin position="229"/>
        <end position="274"/>
    </location>
</feature>
<evidence type="ECO:0000256" key="1">
    <source>
        <dbReference type="SAM" id="MobiDB-lite"/>
    </source>
</evidence>
<proteinExistence type="predicted"/>
<sequence>MNRHVPPHDFDAREAEAFTPPPPPDFTKARRHSARVRWIKRLVPVTIIVAVLGIGAVSILSRLKLSIDLPFDIGHLTLSGSRLTMELPKLSGFTDDNRGYRITAKTAVQDLTRPDVIELSDIEARLELADKGWASVNAKTGSFDTKKQFITLGDGVDLAMNGGYGGKLEDADVDIKAGTIATAHPVVFTYLDGKLVADRLDVTDRGARALFQGHVQLDFRMSNLPGQKPDGANAAGNSAAGANPAAPTHAADATPASAVHAAPAAPATTGTITVPPAPSPAAPALVPAPLPPRRPVPAQ</sequence>
<evidence type="ECO:0000313" key="3">
    <source>
        <dbReference type="EMBL" id="MFG1255071.1"/>
    </source>
</evidence>
<reference evidence="3 4" key="1">
    <citation type="submission" date="2024-02" db="EMBL/GenBank/DDBJ databases">
        <title>Expansion and revision of Xanthobacter and proposal of Roseixanthobacter gen. nov.</title>
        <authorList>
            <person name="Soltysiak M.P.M."/>
            <person name="Jalihal A."/>
            <person name="Ory A."/>
            <person name="Chrisophersen C."/>
            <person name="Lee A.D."/>
            <person name="Boulton J."/>
            <person name="Springer M."/>
        </authorList>
    </citation>
    <scope>NUCLEOTIDE SEQUENCE [LARGE SCALE GENOMIC DNA]</scope>
    <source>
        <strain evidence="3 4">CB5</strain>
    </source>
</reference>
<organism evidence="3 4">
    <name type="scientific">Xanthobacter aminoxidans</name>
    <dbReference type="NCBI Taxonomy" id="186280"/>
    <lineage>
        <taxon>Bacteria</taxon>
        <taxon>Pseudomonadati</taxon>
        <taxon>Pseudomonadota</taxon>
        <taxon>Alphaproteobacteria</taxon>
        <taxon>Hyphomicrobiales</taxon>
        <taxon>Xanthobacteraceae</taxon>
        <taxon>Xanthobacter</taxon>
    </lineage>
</organism>